<dbReference type="PROSITE" id="PS50110">
    <property type="entry name" value="RESPONSE_REGULATORY"/>
    <property type="match status" value="1"/>
</dbReference>
<dbReference type="SUPFAM" id="SSF63829">
    <property type="entry name" value="Calcium-dependent phosphotriesterase"/>
    <property type="match status" value="3"/>
</dbReference>
<dbReference type="Gene3D" id="3.40.50.2300">
    <property type="match status" value="1"/>
</dbReference>
<comment type="catalytic activity">
    <reaction evidence="1">
        <text>ATP + protein L-histidine = ADP + protein N-phospho-L-histidine.</text>
        <dbReference type="EC" id="2.7.13.3"/>
    </reaction>
</comment>
<dbReference type="Gene3D" id="2.60.40.10">
    <property type="entry name" value="Immunoglobulins"/>
    <property type="match status" value="1"/>
</dbReference>
<dbReference type="SUPFAM" id="SSF47384">
    <property type="entry name" value="Homodimeric domain of signal transducing histidine kinase"/>
    <property type="match status" value="1"/>
</dbReference>
<dbReference type="Pfam" id="PF00512">
    <property type="entry name" value="HisKA"/>
    <property type="match status" value="1"/>
</dbReference>
<dbReference type="PANTHER" id="PTHR43547">
    <property type="entry name" value="TWO-COMPONENT HISTIDINE KINASE"/>
    <property type="match status" value="1"/>
</dbReference>
<dbReference type="RefSeq" id="WP_117809495.1">
    <property type="nucleotide sequence ID" value="NZ_JAQCUV010000014.1"/>
</dbReference>
<dbReference type="InterPro" id="IPR015943">
    <property type="entry name" value="WD40/YVTN_repeat-like_dom_sf"/>
</dbReference>
<keyword evidence="7" id="KW-1133">Transmembrane helix</keyword>
<evidence type="ECO:0000313" key="12">
    <source>
        <dbReference type="EMBL" id="RGV15700.1"/>
    </source>
</evidence>
<evidence type="ECO:0000259" key="11">
    <source>
        <dbReference type="PROSITE" id="PS50110"/>
    </source>
</evidence>
<dbReference type="Pfam" id="PF00072">
    <property type="entry name" value="Response_reg"/>
    <property type="match status" value="1"/>
</dbReference>
<reference evidence="12 13" key="1">
    <citation type="submission" date="2018-08" db="EMBL/GenBank/DDBJ databases">
        <title>A genome reference for cultivated species of the human gut microbiota.</title>
        <authorList>
            <person name="Zou Y."/>
            <person name="Xue W."/>
            <person name="Luo G."/>
        </authorList>
    </citation>
    <scope>NUCLEOTIDE SEQUENCE [LARGE SCALE GENOMIC DNA]</scope>
    <source>
        <strain evidence="12 13">AF14-7</strain>
    </source>
</reference>
<dbReference type="PROSITE" id="PS50109">
    <property type="entry name" value="HIS_KIN"/>
    <property type="match status" value="1"/>
</dbReference>
<evidence type="ECO:0000256" key="2">
    <source>
        <dbReference type="ARBA" id="ARBA00012438"/>
    </source>
</evidence>
<dbReference type="InterPro" id="IPR011006">
    <property type="entry name" value="CheY-like_superfamily"/>
</dbReference>
<keyword evidence="3 6" id="KW-0597">Phosphoprotein</keyword>
<sequence length="1329" mass="151310">MKPLYRIILLMTAIITSFYVSADSQGQLKFHSLSVNDGLSQHDITDIVEDSFGFIWIATYDGLNRYDGKRIRIFRHSTGDENSLSGNRIMCIMEDSRRHLWIGTDGYGINYYSLAEERIVRVKTPSDCKVIYSFAEDKNGNIYAGTNNGLVRIDENRGTAELLQLPIAGLMVSNIATLKNDLYISTEQGVWTFDGKNCELLSSIPQDNYVFVESDGKENIWFATRVNVIKQTLPTTSGESKTFDIRVNNIIRSLHYDHSGQLLVGTETGGILTYDARNMLLLDSVVARADDPRGLKSNCVTALLVDAQHIMWVGTNSGFYFTNLDGLPFHTLPQNGGTGQIGFVYAGKNYVYVSRGIKESTCYLSTPEGYRPVPACLPLDMKKVVGIGGRNYIATGSGIYIQTSADSHNYIPYTLSIRNEKGRSNLYTSLVVDDFGNKYIGSWRGLIIEKTDGRTDWVDYWNTKAEVLRNEGIYDLYYDARSKNVWVGTVASGLFRINLDASGDILGLQNFSVTANGDFYIPCNQIWTIFCSANGTLWLGTDAGLLRKNSENESFEHIQNEEILDKKIMSIQEDAVGNLWMGNTQGLIKYSPATNLAQRFTYDDGLQSNTFTEASSKSEEGILFFGGLNGINWFNPTEIIPNNPPARILFTGFMVNNEYVTPLVEGHNKVLLDTTINMKTSLTLAYFQNDFTLEYTTVPFNSIQKYRTRYMLQGMDKDWVNASHTDMIVWYKNLPPGNYTFIVEGYDANAAGKVVSRAIDICIKPAPWDTWWAYLLYSVAFFSVVFIVWRVYDRHRKLKYQLEQDKSLMEQEEKMNEMKLMFFTDIAHEFKTPLSLIVGPVNDLVEKGPADEEQNFRFKVISRNVRRMMFLVNQLLDFRKITKGCYSLRVAEMDLAAFVRQVAKAFAWEADNERVNFNVNTPEELICWFDPNIIEKVLYNILSNAFRYTKTGGIVELTVRSVWKNSQLVAEIAVADNGPGIADDMKPHVFERFYHGTSRYSSGIGLHLSDTLMKEHHGEINIADSVYNGVEFIISFPGLAGAYSEKEFQPYQEEKRMWLSEEMISKEEMTGTSATDLRDKLLIVEDDMDLRLYLRKCLESRYIISEARNGVEGFRKALEVIPDLIVSDVMMPEMDGLEMLRKIREEESLSHIPIILLTAKTDIDNQTEGFEAGAFDYICKPFNTKILLKKIENFIEQQAAYRNHILTGKVVMEIETNFTSYDRKLMDRLNILIEDNLDNSEMTIDFLSKELGISRMHLHRKIKGITGETSTSYVNLIRMKHARKLFDDGCDRVQEVMDAVGISSSSYFNKLFKSYYNETPSSYLAKRKK</sequence>
<dbReference type="PANTHER" id="PTHR43547:SF2">
    <property type="entry name" value="HYBRID SIGNAL TRANSDUCTION HISTIDINE KINASE C"/>
    <property type="match status" value="1"/>
</dbReference>
<dbReference type="InterPro" id="IPR001789">
    <property type="entry name" value="Sig_transdc_resp-reg_receiver"/>
</dbReference>
<dbReference type="InterPro" id="IPR013783">
    <property type="entry name" value="Ig-like_fold"/>
</dbReference>
<comment type="caution">
    <text evidence="12">The sequence shown here is derived from an EMBL/GenBank/DDBJ whole genome shotgun (WGS) entry which is preliminary data.</text>
</comment>
<dbReference type="SUPFAM" id="SSF52172">
    <property type="entry name" value="CheY-like"/>
    <property type="match status" value="1"/>
</dbReference>
<dbReference type="SMART" id="SM00388">
    <property type="entry name" value="HisKA"/>
    <property type="match status" value="1"/>
</dbReference>
<name>A0A412VZM6_9BACE</name>
<feature type="chain" id="PRO_5019483533" description="histidine kinase" evidence="8">
    <location>
        <begin position="23"/>
        <end position="1329"/>
    </location>
</feature>
<evidence type="ECO:0000259" key="9">
    <source>
        <dbReference type="PROSITE" id="PS01124"/>
    </source>
</evidence>
<dbReference type="PRINTS" id="PR00344">
    <property type="entry name" value="BCTRLSENSOR"/>
</dbReference>
<dbReference type="InterPro" id="IPR011123">
    <property type="entry name" value="Y_Y_Y"/>
</dbReference>
<dbReference type="Gene3D" id="1.10.287.130">
    <property type="match status" value="1"/>
</dbReference>
<dbReference type="Gene3D" id="1.10.10.60">
    <property type="entry name" value="Homeodomain-like"/>
    <property type="match status" value="1"/>
</dbReference>
<evidence type="ECO:0000256" key="3">
    <source>
        <dbReference type="ARBA" id="ARBA00022553"/>
    </source>
</evidence>
<dbReference type="InterPro" id="IPR018060">
    <property type="entry name" value="HTH_AraC"/>
</dbReference>
<keyword evidence="5" id="KW-0804">Transcription</keyword>
<dbReference type="InterPro" id="IPR004358">
    <property type="entry name" value="Sig_transdc_His_kin-like_C"/>
</dbReference>
<feature type="signal peptide" evidence="8">
    <location>
        <begin position="1"/>
        <end position="22"/>
    </location>
</feature>
<dbReference type="CDD" id="cd00075">
    <property type="entry name" value="HATPase"/>
    <property type="match status" value="1"/>
</dbReference>
<evidence type="ECO:0000256" key="4">
    <source>
        <dbReference type="ARBA" id="ARBA00023015"/>
    </source>
</evidence>
<dbReference type="InterPro" id="IPR009057">
    <property type="entry name" value="Homeodomain-like_sf"/>
</dbReference>
<keyword evidence="7" id="KW-0472">Membrane</keyword>
<feature type="domain" description="Histidine kinase" evidence="10">
    <location>
        <begin position="825"/>
        <end position="1040"/>
    </location>
</feature>
<dbReference type="InterPro" id="IPR036890">
    <property type="entry name" value="HATPase_C_sf"/>
</dbReference>
<dbReference type="InterPro" id="IPR003594">
    <property type="entry name" value="HATPase_dom"/>
</dbReference>
<keyword evidence="7" id="KW-0812">Transmembrane</keyword>
<dbReference type="SMART" id="SM00387">
    <property type="entry name" value="HATPase_c"/>
    <property type="match status" value="1"/>
</dbReference>
<dbReference type="Pfam" id="PF07494">
    <property type="entry name" value="Reg_prop"/>
    <property type="match status" value="5"/>
</dbReference>
<keyword evidence="8" id="KW-0732">Signal</keyword>
<evidence type="ECO:0000313" key="13">
    <source>
        <dbReference type="Proteomes" id="UP000283369"/>
    </source>
</evidence>
<dbReference type="EC" id="2.7.13.3" evidence="2"/>
<gene>
    <name evidence="12" type="ORF">DWW25_07980</name>
</gene>
<dbReference type="CDD" id="cd17574">
    <property type="entry name" value="REC_OmpR"/>
    <property type="match status" value="1"/>
</dbReference>
<evidence type="ECO:0000256" key="6">
    <source>
        <dbReference type="PROSITE-ProRule" id="PRU00169"/>
    </source>
</evidence>
<dbReference type="EMBL" id="QRYV01000015">
    <property type="protein sequence ID" value="RGV15700.1"/>
    <property type="molecule type" value="Genomic_DNA"/>
</dbReference>
<dbReference type="Gene3D" id="2.130.10.10">
    <property type="entry name" value="YVTN repeat-like/Quinoprotein amine dehydrogenase"/>
    <property type="match status" value="3"/>
</dbReference>
<dbReference type="SMART" id="SM00342">
    <property type="entry name" value="HTH_ARAC"/>
    <property type="match status" value="1"/>
</dbReference>
<protein>
    <recommendedName>
        <fullName evidence="2">histidine kinase</fullName>
        <ecNumber evidence="2">2.7.13.3</ecNumber>
    </recommendedName>
</protein>
<evidence type="ECO:0000256" key="1">
    <source>
        <dbReference type="ARBA" id="ARBA00000085"/>
    </source>
</evidence>
<feature type="transmembrane region" description="Helical" evidence="7">
    <location>
        <begin position="771"/>
        <end position="792"/>
    </location>
</feature>
<feature type="domain" description="Response regulatory" evidence="11">
    <location>
        <begin position="1080"/>
        <end position="1195"/>
    </location>
</feature>
<dbReference type="PROSITE" id="PS01124">
    <property type="entry name" value="HTH_ARAC_FAMILY_2"/>
    <property type="match status" value="1"/>
</dbReference>
<dbReference type="SUPFAM" id="SSF55874">
    <property type="entry name" value="ATPase domain of HSP90 chaperone/DNA topoisomerase II/histidine kinase"/>
    <property type="match status" value="1"/>
</dbReference>
<dbReference type="InterPro" id="IPR036097">
    <property type="entry name" value="HisK_dim/P_sf"/>
</dbReference>
<dbReference type="Gene3D" id="3.30.565.10">
    <property type="entry name" value="Histidine kinase-like ATPase, C-terminal domain"/>
    <property type="match status" value="1"/>
</dbReference>
<dbReference type="FunFam" id="1.10.287.130:FF:000045">
    <property type="entry name" value="Two-component system sensor histidine kinase/response regulator"/>
    <property type="match status" value="1"/>
</dbReference>
<dbReference type="InterPro" id="IPR005467">
    <property type="entry name" value="His_kinase_dom"/>
</dbReference>
<feature type="modified residue" description="4-aspartylphosphate" evidence="6">
    <location>
        <position position="1128"/>
    </location>
</feature>
<dbReference type="Pfam" id="PF02518">
    <property type="entry name" value="HATPase_c"/>
    <property type="match status" value="1"/>
</dbReference>
<dbReference type="SUPFAM" id="SSF46689">
    <property type="entry name" value="Homeodomain-like"/>
    <property type="match status" value="1"/>
</dbReference>
<organism evidence="12 13">
    <name type="scientific">Bacteroides xylanisolvens</name>
    <dbReference type="NCBI Taxonomy" id="371601"/>
    <lineage>
        <taxon>Bacteria</taxon>
        <taxon>Pseudomonadati</taxon>
        <taxon>Bacteroidota</taxon>
        <taxon>Bacteroidia</taxon>
        <taxon>Bacteroidales</taxon>
        <taxon>Bacteroidaceae</taxon>
        <taxon>Bacteroides</taxon>
    </lineage>
</organism>
<dbReference type="Proteomes" id="UP000283369">
    <property type="component" value="Unassembled WGS sequence"/>
</dbReference>
<dbReference type="GO" id="GO:0043565">
    <property type="term" value="F:sequence-specific DNA binding"/>
    <property type="evidence" value="ECO:0007669"/>
    <property type="project" value="InterPro"/>
</dbReference>
<dbReference type="SMART" id="SM00448">
    <property type="entry name" value="REC"/>
    <property type="match status" value="1"/>
</dbReference>
<evidence type="ECO:0000256" key="8">
    <source>
        <dbReference type="SAM" id="SignalP"/>
    </source>
</evidence>
<dbReference type="Pfam" id="PF12833">
    <property type="entry name" value="HTH_18"/>
    <property type="match status" value="1"/>
</dbReference>
<evidence type="ECO:0000256" key="7">
    <source>
        <dbReference type="SAM" id="Phobius"/>
    </source>
</evidence>
<accession>A0A412VZM6</accession>
<evidence type="ECO:0000259" key="10">
    <source>
        <dbReference type="PROSITE" id="PS50109"/>
    </source>
</evidence>
<proteinExistence type="predicted"/>
<dbReference type="CDD" id="cd00082">
    <property type="entry name" value="HisKA"/>
    <property type="match status" value="1"/>
</dbReference>
<dbReference type="GO" id="GO:0000155">
    <property type="term" value="F:phosphorelay sensor kinase activity"/>
    <property type="evidence" value="ECO:0007669"/>
    <property type="project" value="InterPro"/>
</dbReference>
<dbReference type="InterPro" id="IPR003661">
    <property type="entry name" value="HisK_dim/P_dom"/>
</dbReference>
<evidence type="ECO:0000256" key="5">
    <source>
        <dbReference type="ARBA" id="ARBA00023163"/>
    </source>
</evidence>
<dbReference type="InterPro" id="IPR011110">
    <property type="entry name" value="Reg_prop"/>
</dbReference>
<dbReference type="Pfam" id="PF07495">
    <property type="entry name" value="Y_Y_Y"/>
    <property type="match status" value="1"/>
</dbReference>
<feature type="domain" description="HTH araC/xylS-type" evidence="9">
    <location>
        <begin position="1227"/>
        <end position="1326"/>
    </location>
</feature>
<keyword evidence="4" id="KW-0805">Transcription regulation</keyword>
<dbReference type="GO" id="GO:0003700">
    <property type="term" value="F:DNA-binding transcription factor activity"/>
    <property type="evidence" value="ECO:0007669"/>
    <property type="project" value="InterPro"/>
</dbReference>